<dbReference type="SUPFAM" id="SSF103657">
    <property type="entry name" value="BAR/IMD domain-like"/>
    <property type="match status" value="1"/>
</dbReference>
<dbReference type="CDD" id="cd07596">
    <property type="entry name" value="BAR_SNX"/>
    <property type="match status" value="1"/>
</dbReference>
<accession>A0ABD3NXT1</accession>
<evidence type="ECO:0000259" key="2">
    <source>
        <dbReference type="PROSITE" id="PS50195"/>
    </source>
</evidence>
<dbReference type="PANTHER" id="PTHR10555">
    <property type="entry name" value="SORTING NEXIN"/>
    <property type="match status" value="1"/>
</dbReference>
<dbReference type="SUPFAM" id="SSF64268">
    <property type="entry name" value="PX domain"/>
    <property type="match status" value="1"/>
</dbReference>
<feature type="compositionally biased region" description="Polar residues" evidence="1">
    <location>
        <begin position="460"/>
        <end position="481"/>
    </location>
</feature>
<protein>
    <recommendedName>
        <fullName evidence="2">PX domain-containing protein</fullName>
    </recommendedName>
</protein>
<name>A0ABD3NXT1_9STRA</name>
<dbReference type="PROSITE" id="PS50195">
    <property type="entry name" value="PX"/>
    <property type="match status" value="1"/>
</dbReference>
<dbReference type="Gene3D" id="1.20.1270.60">
    <property type="entry name" value="Arfaptin homology (AH) domain/BAR domain"/>
    <property type="match status" value="1"/>
</dbReference>
<dbReference type="CDD" id="cd06859">
    <property type="entry name" value="PX_SNX1_2_like"/>
    <property type="match status" value="1"/>
</dbReference>
<organism evidence="3 4">
    <name type="scientific">Cyclotella atomus</name>
    <dbReference type="NCBI Taxonomy" id="382360"/>
    <lineage>
        <taxon>Eukaryota</taxon>
        <taxon>Sar</taxon>
        <taxon>Stramenopiles</taxon>
        <taxon>Ochrophyta</taxon>
        <taxon>Bacillariophyta</taxon>
        <taxon>Coscinodiscophyceae</taxon>
        <taxon>Thalassiosirophycidae</taxon>
        <taxon>Stephanodiscales</taxon>
        <taxon>Stephanodiscaceae</taxon>
        <taxon>Cyclotella</taxon>
    </lineage>
</organism>
<dbReference type="SMART" id="SM00312">
    <property type="entry name" value="PX"/>
    <property type="match status" value="1"/>
</dbReference>
<proteinExistence type="predicted"/>
<dbReference type="InterPro" id="IPR015404">
    <property type="entry name" value="Vps5_C"/>
</dbReference>
<dbReference type="Gene3D" id="3.30.1520.10">
    <property type="entry name" value="Phox-like domain"/>
    <property type="match status" value="1"/>
</dbReference>
<dbReference type="InterPro" id="IPR036871">
    <property type="entry name" value="PX_dom_sf"/>
</dbReference>
<evidence type="ECO:0000313" key="3">
    <source>
        <dbReference type="EMBL" id="KAL3780281.1"/>
    </source>
</evidence>
<reference evidence="3 4" key="1">
    <citation type="submission" date="2024-10" db="EMBL/GenBank/DDBJ databases">
        <title>Updated reference genomes for cyclostephanoid diatoms.</title>
        <authorList>
            <person name="Roberts W.R."/>
            <person name="Alverson A.J."/>
        </authorList>
    </citation>
    <scope>NUCLEOTIDE SEQUENCE [LARGE SCALE GENOMIC DNA]</scope>
    <source>
        <strain evidence="3 4">AJA010-31</strain>
    </source>
</reference>
<dbReference type="AlphaFoldDB" id="A0ABD3NXT1"/>
<dbReference type="Pfam" id="PF00787">
    <property type="entry name" value="PX"/>
    <property type="match status" value="1"/>
</dbReference>
<feature type="region of interest" description="Disordered" evidence="1">
    <location>
        <begin position="443"/>
        <end position="489"/>
    </location>
</feature>
<evidence type="ECO:0000256" key="1">
    <source>
        <dbReference type="SAM" id="MobiDB-lite"/>
    </source>
</evidence>
<comment type="caution">
    <text evidence="3">The sequence shown here is derived from an EMBL/GenBank/DDBJ whole genome shotgun (WGS) entry which is preliminary data.</text>
</comment>
<dbReference type="EMBL" id="JALLPJ020000899">
    <property type="protein sequence ID" value="KAL3780281.1"/>
    <property type="molecule type" value="Genomic_DNA"/>
</dbReference>
<dbReference type="InterPro" id="IPR027267">
    <property type="entry name" value="AH/BAR_dom_sf"/>
</dbReference>
<feature type="compositionally biased region" description="Pro residues" evidence="1">
    <location>
        <begin position="446"/>
        <end position="457"/>
    </location>
</feature>
<dbReference type="PANTHER" id="PTHR10555:SF170">
    <property type="entry name" value="FI18122P1"/>
    <property type="match status" value="1"/>
</dbReference>
<feature type="domain" description="PX" evidence="2">
    <location>
        <begin position="8"/>
        <end position="140"/>
    </location>
</feature>
<evidence type="ECO:0000313" key="4">
    <source>
        <dbReference type="Proteomes" id="UP001530400"/>
    </source>
</evidence>
<sequence>MTKAPEDSIDYLTVSDPVIHADGINKYTSYRVDCRPPSTYGIPDTNATTTDPFLQNNQEYSSVLRRYSDFLWLYERLHKERAGAIVPHLPEKQAVGKFSPEFVEERRRALEKFLRRVVIHPELFDASCLQTFLKADDMTFQHAKNVSQQMDSPSNNNMDMSASLGGAGAFNLAPKNTSGIKKWFSEAKTTISNDLVTSPDDDLFDEIERYIEALAIQMKRVSTQASGMVRKSKELAHGYFEFGLAFHQLGQSEGEALGRKLELMGGTADTLSAIASSHADQEWRKLDEPFKDYLKTIQGVKVALSRRHDKRVSYSALLHEIQTREGNLHRLRMTPGSEAKAYSTEMSLQRYQAAAEAAREEYAECSQRVLREVDRFKREKAEEMKLVVLDFITLQIKVNREMEQIWGELVPQLEEGSVGEIPIHVGSQSPQQPVQPQPTIVNMPPSQAPPPVPPMPSQPTYSNVPATGSESLMESSIQYRDNNLPGMGL</sequence>
<dbReference type="InterPro" id="IPR001683">
    <property type="entry name" value="PX_dom"/>
</dbReference>
<gene>
    <name evidence="3" type="ORF">ACHAWO_007058</name>
</gene>
<dbReference type="Pfam" id="PF09325">
    <property type="entry name" value="Vps5"/>
    <property type="match status" value="1"/>
</dbReference>
<keyword evidence="4" id="KW-1185">Reference proteome</keyword>
<dbReference type="Proteomes" id="UP001530400">
    <property type="component" value="Unassembled WGS sequence"/>
</dbReference>